<organism evidence="1 2">
    <name type="scientific">Candidatus Protofrankia californiensis</name>
    <dbReference type="NCBI Taxonomy" id="1839754"/>
    <lineage>
        <taxon>Bacteria</taxon>
        <taxon>Bacillati</taxon>
        <taxon>Actinomycetota</taxon>
        <taxon>Actinomycetes</taxon>
        <taxon>Frankiales</taxon>
        <taxon>Frankiaceae</taxon>
        <taxon>Protofrankia</taxon>
    </lineage>
</organism>
<evidence type="ECO:0000313" key="2">
    <source>
        <dbReference type="Proteomes" id="UP000199013"/>
    </source>
</evidence>
<dbReference type="SUPFAM" id="SSF53795">
    <property type="entry name" value="PEP carboxykinase-like"/>
    <property type="match status" value="1"/>
</dbReference>
<gene>
    <name evidence="1" type="ORF">FDG2_0937</name>
</gene>
<name>A0A1C3NUS3_9ACTN</name>
<keyword evidence="2" id="KW-1185">Reference proteome</keyword>
<dbReference type="EMBL" id="FLUV01000374">
    <property type="protein sequence ID" value="SBW19051.1"/>
    <property type="molecule type" value="Genomic_DNA"/>
</dbReference>
<sequence length="208" mass="22241">MHAGAVDLNGYGVLIGGFPGAGKTSVLARLVEDHGARPVANDRTVLTPSNDGGWLATGVPLAWRFTPEGVNGSPRLAEGIRSRYPERGLGLTDGKVELTPLEVSRILGQPAVATTRVTRVVVLIRLPDDMPETPNAALLQQRLDFGPADFFAEDWLGLRSRLGAPPAEQAATHNWWDKVAATVPVEVLTWTNPTELARVAATIAGERQ</sequence>
<dbReference type="AlphaFoldDB" id="A0A1C3NUS3"/>
<reference evidence="2" key="1">
    <citation type="submission" date="2016-02" db="EMBL/GenBank/DDBJ databases">
        <authorList>
            <person name="Wibberg D."/>
        </authorList>
    </citation>
    <scope>NUCLEOTIDE SEQUENCE [LARGE SCALE GENOMIC DNA]</scope>
</reference>
<dbReference type="Gene3D" id="3.40.50.300">
    <property type="entry name" value="P-loop containing nucleotide triphosphate hydrolases"/>
    <property type="match status" value="1"/>
</dbReference>
<protein>
    <submittedName>
        <fullName evidence="1">Uncharacterized protein</fullName>
    </submittedName>
</protein>
<dbReference type="Proteomes" id="UP000199013">
    <property type="component" value="Unassembled WGS sequence"/>
</dbReference>
<accession>A0A1C3NUS3</accession>
<proteinExistence type="predicted"/>
<dbReference type="InterPro" id="IPR027417">
    <property type="entry name" value="P-loop_NTPase"/>
</dbReference>
<evidence type="ECO:0000313" key="1">
    <source>
        <dbReference type="EMBL" id="SBW19051.1"/>
    </source>
</evidence>